<evidence type="ECO:0000259" key="3">
    <source>
        <dbReference type="SMART" id="SM01329"/>
    </source>
</evidence>
<dbReference type="Proteomes" id="UP000054997">
    <property type="component" value="Unassembled WGS sequence"/>
</dbReference>
<dbReference type="GO" id="GO:0051287">
    <property type="term" value="F:NAD binding"/>
    <property type="evidence" value="ECO:0007669"/>
    <property type="project" value="InterPro"/>
</dbReference>
<reference evidence="4 5" key="1">
    <citation type="submission" date="2015-11" db="EMBL/GenBank/DDBJ databases">
        <title>Genomic analysis of 38 Legionella species identifies large and diverse effector repertoires.</title>
        <authorList>
            <person name="Burstein D."/>
            <person name="Amaro F."/>
            <person name="Zusman T."/>
            <person name="Lifshitz Z."/>
            <person name="Cohen O."/>
            <person name="Gilbert J.A."/>
            <person name="Pupko T."/>
            <person name="Shuman H.A."/>
            <person name="Segal G."/>
        </authorList>
    </citation>
    <scope>NUCLEOTIDE SEQUENCE [LARGE SCALE GENOMIC DNA]</scope>
    <source>
        <strain evidence="4 5">ATCC 49505</strain>
    </source>
</reference>
<evidence type="ECO:0000256" key="2">
    <source>
        <dbReference type="ARBA" id="ARBA00023002"/>
    </source>
</evidence>
<dbReference type="PATRIC" id="fig|45068.5.peg.753"/>
<comment type="caution">
    <text evidence="4">The sequence shown here is derived from an EMBL/GenBank/DDBJ whole genome shotgun (WGS) entry which is preliminary data.</text>
</comment>
<keyword evidence="5" id="KW-1185">Reference proteome</keyword>
<dbReference type="InterPro" id="IPR019818">
    <property type="entry name" value="IsoCit/isopropylmalate_DH_CS"/>
</dbReference>
<evidence type="ECO:0000313" key="5">
    <source>
        <dbReference type="Proteomes" id="UP000054997"/>
    </source>
</evidence>
<name>A0A0W0VQE4_9GAMM</name>
<dbReference type="SMART" id="SM01329">
    <property type="entry name" value="Iso_dh"/>
    <property type="match status" value="1"/>
</dbReference>
<dbReference type="GO" id="GO:0006099">
    <property type="term" value="P:tricarboxylic acid cycle"/>
    <property type="evidence" value="ECO:0007669"/>
    <property type="project" value="TreeGrafter"/>
</dbReference>
<keyword evidence="2" id="KW-0560">Oxidoreductase</keyword>
<dbReference type="AlphaFoldDB" id="A0A0W0VQE4"/>
<protein>
    <submittedName>
        <fullName evidence="4">DlpA protein (Isocitrate and isopropylmalate dehydrogenase family protein)</fullName>
    </submittedName>
</protein>
<dbReference type="InterPro" id="IPR024084">
    <property type="entry name" value="IsoPropMal-DH-like_dom"/>
</dbReference>
<dbReference type="GO" id="GO:0006102">
    <property type="term" value="P:isocitrate metabolic process"/>
    <property type="evidence" value="ECO:0007669"/>
    <property type="project" value="TreeGrafter"/>
</dbReference>
<evidence type="ECO:0000256" key="1">
    <source>
        <dbReference type="ARBA" id="ARBA00007769"/>
    </source>
</evidence>
<dbReference type="GO" id="GO:0004449">
    <property type="term" value="F:isocitrate dehydrogenase (NAD+) activity"/>
    <property type="evidence" value="ECO:0007669"/>
    <property type="project" value="TreeGrafter"/>
</dbReference>
<accession>A0A0W0VQE4</accession>
<dbReference type="Gene3D" id="3.40.718.10">
    <property type="entry name" value="Isopropylmalate Dehydrogenase"/>
    <property type="match status" value="1"/>
</dbReference>
<dbReference type="PANTHER" id="PTHR11835:SF34">
    <property type="entry name" value="ISOCITRATE DEHYDROGENASE [NAD] SUBUNIT ALPHA, MITOCHONDRIAL"/>
    <property type="match status" value="1"/>
</dbReference>
<evidence type="ECO:0000313" key="4">
    <source>
        <dbReference type="EMBL" id="KTD21974.1"/>
    </source>
</evidence>
<dbReference type="PROSITE" id="PS00470">
    <property type="entry name" value="IDH_IMDH"/>
    <property type="match status" value="1"/>
</dbReference>
<dbReference type="PANTHER" id="PTHR11835">
    <property type="entry name" value="DECARBOXYLATING DEHYDROGENASES-ISOCITRATE, ISOPROPYLMALATE, TARTRATE"/>
    <property type="match status" value="1"/>
</dbReference>
<dbReference type="GO" id="GO:0000287">
    <property type="term" value="F:magnesium ion binding"/>
    <property type="evidence" value="ECO:0007669"/>
    <property type="project" value="InterPro"/>
</dbReference>
<gene>
    <name evidence="4" type="primary">dlpA_2</name>
    <name evidence="4" type="ORF">Llon_0706</name>
</gene>
<proteinExistence type="inferred from homology"/>
<dbReference type="Pfam" id="PF00180">
    <property type="entry name" value="Iso_dh"/>
    <property type="match status" value="1"/>
</dbReference>
<comment type="similarity">
    <text evidence="1">Belongs to the isocitrate and isopropylmalate dehydrogenases family.</text>
</comment>
<sequence>MKKGIPLKIAVLPGDGIGSEVTKAALPVLDCFQLPIKLRFGDIGWTCWRQEGSPLPERTWNLIHDSDAALIGAITSKPPREALKELAESFRHSPPEYISPIIQLRQRLDLYANVRPCFNISKEDKIFNFCIIRENTEGLYAGFDFYPLPEAIHSLLGMDKGWGKISEDEISCTLRLQSKQGLLRIFRYAFQYAEQRKMTRVTFADKPNVLRNSSAFARNLFEEAAAQYPQIQADILNVDAVALWLIKRPESFGVIVAENMFGDILSDVGAAVMGGLGFAPSANIGKKGCYFEPVHGSGPRVEPGYANPSAMFLTIGMMLEQFGYGVEADKIKQSVIAVVNEGRHITRDIHGSSSTEEMAQAIIHYCSNL</sequence>
<organism evidence="4 5">
    <name type="scientific">Legionella londiniensis</name>
    <dbReference type="NCBI Taxonomy" id="45068"/>
    <lineage>
        <taxon>Bacteria</taxon>
        <taxon>Pseudomonadati</taxon>
        <taxon>Pseudomonadota</taxon>
        <taxon>Gammaproteobacteria</taxon>
        <taxon>Legionellales</taxon>
        <taxon>Legionellaceae</taxon>
        <taxon>Legionella</taxon>
    </lineage>
</organism>
<dbReference type="SUPFAM" id="SSF53659">
    <property type="entry name" value="Isocitrate/Isopropylmalate dehydrogenase-like"/>
    <property type="match status" value="1"/>
</dbReference>
<feature type="domain" description="Isopropylmalate dehydrogenase-like" evidence="3">
    <location>
        <begin position="8"/>
        <end position="362"/>
    </location>
</feature>
<dbReference type="EMBL" id="LNYK01000013">
    <property type="protein sequence ID" value="KTD21974.1"/>
    <property type="molecule type" value="Genomic_DNA"/>
</dbReference>
<dbReference type="STRING" id="45068.Llon_0706"/>